<evidence type="ECO:0000256" key="1">
    <source>
        <dbReference type="SAM" id="SignalP"/>
    </source>
</evidence>
<proteinExistence type="predicted"/>
<dbReference type="RefSeq" id="WP_147920800.1">
    <property type="nucleotide sequence ID" value="NZ_VRTY01000015.1"/>
</dbReference>
<protein>
    <recommendedName>
        <fullName evidence="4">DUF5004 domain-containing protein</fullName>
    </recommendedName>
</protein>
<dbReference type="Proteomes" id="UP000321926">
    <property type="component" value="Unassembled WGS sequence"/>
</dbReference>
<organism evidence="2 3">
    <name type="scientific">Pontibacter qinzhouensis</name>
    <dbReference type="NCBI Taxonomy" id="2603253"/>
    <lineage>
        <taxon>Bacteria</taxon>
        <taxon>Pseudomonadati</taxon>
        <taxon>Bacteroidota</taxon>
        <taxon>Cytophagia</taxon>
        <taxon>Cytophagales</taxon>
        <taxon>Hymenobacteraceae</taxon>
        <taxon>Pontibacter</taxon>
    </lineage>
</organism>
<dbReference type="PROSITE" id="PS51257">
    <property type="entry name" value="PROKAR_LIPOPROTEIN"/>
    <property type="match status" value="1"/>
</dbReference>
<feature type="signal peptide" evidence="1">
    <location>
        <begin position="1"/>
        <end position="20"/>
    </location>
</feature>
<evidence type="ECO:0000313" key="3">
    <source>
        <dbReference type="Proteomes" id="UP000321926"/>
    </source>
</evidence>
<feature type="chain" id="PRO_5022957781" description="DUF5004 domain-containing protein" evidence="1">
    <location>
        <begin position="21"/>
        <end position="156"/>
    </location>
</feature>
<dbReference type="AlphaFoldDB" id="A0A5C8KC33"/>
<accession>A0A5C8KC33</accession>
<name>A0A5C8KC33_9BACT</name>
<reference evidence="2 3" key="1">
    <citation type="submission" date="2019-08" db="EMBL/GenBank/DDBJ databases">
        <authorList>
            <person name="Shi S."/>
        </authorList>
    </citation>
    <scope>NUCLEOTIDE SEQUENCE [LARGE SCALE GENOMIC DNA]</scope>
    <source>
        <strain evidence="2 3">GY10130</strain>
    </source>
</reference>
<evidence type="ECO:0008006" key="4">
    <source>
        <dbReference type="Google" id="ProtNLM"/>
    </source>
</evidence>
<evidence type="ECO:0000313" key="2">
    <source>
        <dbReference type="EMBL" id="TXK49843.1"/>
    </source>
</evidence>
<keyword evidence="3" id="KW-1185">Reference proteome</keyword>
<sequence length="156" mass="17908">MRKLLLLPILVMLVTFTSCKDDEAEPFVETPLDLELKGNWENFETVAVFIDGQDKVAHTDTSRAVVKHSFNKPNMKMVHSVSGQEATVNYALPDSSGTRYIVISDSQNNQDVFEIKSLTATDMVWEKVVRYASYKKDDTYITSRRGTWTYKFRKVE</sequence>
<comment type="caution">
    <text evidence="2">The sequence shown here is derived from an EMBL/GenBank/DDBJ whole genome shotgun (WGS) entry which is preliminary data.</text>
</comment>
<gene>
    <name evidence="2" type="ORF">FVR03_05850</name>
</gene>
<dbReference type="EMBL" id="VRTY01000015">
    <property type="protein sequence ID" value="TXK49843.1"/>
    <property type="molecule type" value="Genomic_DNA"/>
</dbReference>
<keyword evidence="1" id="KW-0732">Signal</keyword>